<gene>
    <name evidence="1" type="ORF">B0X71_09150</name>
</gene>
<name>A0A1Q2KZJ4_9BACL</name>
<dbReference type="AlphaFoldDB" id="A0A1Q2KZJ4"/>
<keyword evidence="2" id="KW-1185">Reference proteome</keyword>
<dbReference type="Proteomes" id="UP000188184">
    <property type="component" value="Chromosome"/>
</dbReference>
<reference evidence="1 2" key="1">
    <citation type="submission" date="2017-02" db="EMBL/GenBank/DDBJ databases">
        <title>The complete genomic sequence of a novel cold adapted crude oil-degrading bacterium Planococcus qaidamina Y42.</title>
        <authorList>
            <person name="Yang R."/>
        </authorList>
    </citation>
    <scope>NUCLEOTIDE SEQUENCE [LARGE SCALE GENOMIC DNA]</scope>
    <source>
        <strain evidence="1 2">Y42</strain>
    </source>
</reference>
<dbReference type="EMBL" id="CP019640">
    <property type="protein sequence ID" value="AQQ53227.1"/>
    <property type="molecule type" value="Genomic_DNA"/>
</dbReference>
<dbReference type="InterPro" id="IPR016156">
    <property type="entry name" value="FAD/NAD-linked_Rdtase_dimer_sf"/>
</dbReference>
<dbReference type="OrthoDB" id="9800167at2"/>
<sequence length="114" mass="13224">MLIWKFIKKSSDISFSYTGDELSYLQTFIQGCMYDLTDLVTAKTVFYALSYIKVQKVYVHPDMISNVTVWKFTNEADELINHFATALQFDISTGDLERMLFSYPIAAMDIIYMV</sequence>
<dbReference type="KEGG" id="pmar:B0X71_09150"/>
<accession>A0A1Q2KZJ4</accession>
<proteinExistence type="predicted"/>
<evidence type="ECO:0000313" key="2">
    <source>
        <dbReference type="Proteomes" id="UP000188184"/>
    </source>
</evidence>
<protein>
    <submittedName>
        <fullName evidence="1">Uncharacterized protein</fullName>
    </submittedName>
</protein>
<dbReference type="RefSeq" id="WP_077589114.1">
    <property type="nucleotide sequence ID" value="NZ_CP019640.1"/>
</dbReference>
<dbReference type="SUPFAM" id="SSF55424">
    <property type="entry name" value="FAD/NAD-linked reductases, dimerisation (C-terminal) domain"/>
    <property type="match status" value="1"/>
</dbReference>
<organism evidence="1 2">
    <name type="scientific">Planococcus lenghuensis</name>
    <dbReference type="NCBI Taxonomy" id="2213202"/>
    <lineage>
        <taxon>Bacteria</taxon>
        <taxon>Bacillati</taxon>
        <taxon>Bacillota</taxon>
        <taxon>Bacilli</taxon>
        <taxon>Bacillales</taxon>
        <taxon>Caryophanaceae</taxon>
        <taxon>Planococcus</taxon>
    </lineage>
</organism>
<evidence type="ECO:0000313" key="1">
    <source>
        <dbReference type="EMBL" id="AQQ53227.1"/>
    </source>
</evidence>